<feature type="transmembrane region" description="Helical" evidence="1">
    <location>
        <begin position="91"/>
        <end position="111"/>
    </location>
</feature>
<keyword evidence="1" id="KW-0472">Membrane</keyword>
<dbReference type="STRING" id="1460663.A0A177CIE5"/>
<dbReference type="OrthoDB" id="4140442at2759"/>
<keyword evidence="1" id="KW-1133">Transmembrane helix</keyword>
<dbReference type="AlphaFoldDB" id="A0A177CIE5"/>
<keyword evidence="1" id="KW-0812">Transmembrane</keyword>
<dbReference type="RefSeq" id="XP_018036965.1">
    <property type="nucleotide sequence ID" value="XM_018181897.1"/>
</dbReference>
<accession>A0A177CIE5</accession>
<gene>
    <name evidence="2" type="ORF">CC84DRAFT_1204350</name>
</gene>
<evidence type="ECO:0000313" key="3">
    <source>
        <dbReference type="Proteomes" id="UP000077069"/>
    </source>
</evidence>
<dbReference type="GeneID" id="28765383"/>
<reference evidence="2 3" key="1">
    <citation type="submission" date="2016-05" db="EMBL/GenBank/DDBJ databases">
        <title>Comparative analysis of secretome profiles of manganese(II)-oxidizing ascomycete fungi.</title>
        <authorList>
            <consortium name="DOE Joint Genome Institute"/>
            <person name="Zeiner C.A."/>
            <person name="Purvine S.O."/>
            <person name="Zink E.M."/>
            <person name="Wu S."/>
            <person name="Pasa-Tolic L."/>
            <person name="Chaput D.L."/>
            <person name="Haridas S."/>
            <person name="Grigoriev I.V."/>
            <person name="Santelli C.M."/>
            <person name="Hansel C.M."/>
        </authorList>
    </citation>
    <scope>NUCLEOTIDE SEQUENCE [LARGE SCALE GENOMIC DNA]</scope>
    <source>
        <strain evidence="2 3">AP3s5-JAC2a</strain>
    </source>
</reference>
<evidence type="ECO:0000313" key="2">
    <source>
        <dbReference type="EMBL" id="OAG06600.1"/>
    </source>
</evidence>
<dbReference type="InParanoid" id="A0A177CIE5"/>
<sequence length="285" mass="32791">MAACARGVTSFLHPQTFRLPSTVRATLLNTRLQATRAHHPTRNFSASIIHRYAAPPRTSTWAYMQHDPVLRSVHQTREPVLLYKEPPRQKYLARVYSWATITTGIGLYNFYWVSALPPGLSFFVAPTYVVIGIAFSAIGIHLYQRPVRRLATLELVPGYRGGRLQLRLTGKKEPWSKDEVIDTDIFNATISEKTRPMLEEMVEAERARRQNITEGLEGYNIFAKTWEIMARWVEQKWTSFFLRFKFAVLQFGIIHIEVDGVKWKIDCEGYLLEHGAAVDRILPVD</sequence>
<dbReference type="Proteomes" id="UP000077069">
    <property type="component" value="Unassembled WGS sequence"/>
</dbReference>
<proteinExistence type="predicted"/>
<name>A0A177CIE5_9PLEO</name>
<organism evidence="2 3">
    <name type="scientific">Paraphaeosphaeria sporulosa</name>
    <dbReference type="NCBI Taxonomy" id="1460663"/>
    <lineage>
        <taxon>Eukaryota</taxon>
        <taxon>Fungi</taxon>
        <taxon>Dikarya</taxon>
        <taxon>Ascomycota</taxon>
        <taxon>Pezizomycotina</taxon>
        <taxon>Dothideomycetes</taxon>
        <taxon>Pleosporomycetidae</taxon>
        <taxon>Pleosporales</taxon>
        <taxon>Massarineae</taxon>
        <taxon>Didymosphaeriaceae</taxon>
        <taxon>Paraphaeosphaeria</taxon>
    </lineage>
</organism>
<dbReference type="EMBL" id="KV441551">
    <property type="protein sequence ID" value="OAG06600.1"/>
    <property type="molecule type" value="Genomic_DNA"/>
</dbReference>
<evidence type="ECO:0000256" key="1">
    <source>
        <dbReference type="SAM" id="Phobius"/>
    </source>
</evidence>
<keyword evidence="3" id="KW-1185">Reference proteome</keyword>
<protein>
    <submittedName>
        <fullName evidence="2">Uncharacterized protein</fullName>
    </submittedName>
</protein>
<feature type="transmembrane region" description="Helical" evidence="1">
    <location>
        <begin position="123"/>
        <end position="143"/>
    </location>
</feature>